<proteinExistence type="predicted"/>
<dbReference type="InterPro" id="IPR010305">
    <property type="entry name" value="YgdI/YgdR-like"/>
</dbReference>
<sequence>MKLWTSVLTTLAIALTLSGCASDYVIATKEGQMLLTQSKPKEDKSTGLISYIDEQGTERQINRANVSQIIER</sequence>
<dbReference type="Gene3D" id="2.30.30.100">
    <property type="match status" value="1"/>
</dbReference>
<evidence type="ECO:0000256" key="6">
    <source>
        <dbReference type="SAM" id="SignalP"/>
    </source>
</evidence>
<dbReference type="Proteomes" id="UP000335415">
    <property type="component" value="Unassembled WGS sequence"/>
</dbReference>
<evidence type="ECO:0000313" key="8">
    <source>
        <dbReference type="EMBL" id="KAA8997626.1"/>
    </source>
</evidence>
<feature type="domain" description="Lipoprotein YgdI/YgdR-like SH3-like" evidence="7">
    <location>
        <begin position="23"/>
        <end position="71"/>
    </location>
</feature>
<dbReference type="SUPFAM" id="SSF50182">
    <property type="entry name" value="Sm-like ribonucleoproteins"/>
    <property type="match status" value="1"/>
</dbReference>
<comment type="caution">
    <text evidence="8">The sequence shown here is derived from an EMBL/GenBank/DDBJ whole genome shotgun (WGS) entry which is preliminary data.</text>
</comment>
<name>A0A5J5FW41_9GAMM</name>
<dbReference type="PROSITE" id="PS51257">
    <property type="entry name" value="PROKAR_LIPOPROTEIN"/>
    <property type="match status" value="1"/>
</dbReference>
<evidence type="ECO:0000313" key="9">
    <source>
        <dbReference type="Proteomes" id="UP000335415"/>
    </source>
</evidence>
<gene>
    <name evidence="8" type="ORF">FJU30_17780</name>
</gene>
<accession>A0A5J5FW41</accession>
<dbReference type="PANTHER" id="PTHR37011">
    <property type="entry name" value="POT FAMILY PEPTIDE TRANSPORT PROTEIN-RELATED"/>
    <property type="match status" value="1"/>
</dbReference>
<dbReference type="Pfam" id="PF06004">
    <property type="entry name" value="DUF903"/>
    <property type="match status" value="1"/>
</dbReference>
<evidence type="ECO:0000256" key="3">
    <source>
        <dbReference type="ARBA" id="ARBA00023136"/>
    </source>
</evidence>
<dbReference type="OrthoDB" id="6520455at2"/>
<keyword evidence="1" id="KW-1003">Cell membrane</keyword>
<evidence type="ECO:0000259" key="7">
    <source>
        <dbReference type="Pfam" id="PF06004"/>
    </source>
</evidence>
<dbReference type="NCBIfam" id="NF033216">
    <property type="entry name" value="lipo_YgdI_YgdR"/>
    <property type="match status" value="1"/>
</dbReference>
<evidence type="ECO:0000256" key="1">
    <source>
        <dbReference type="ARBA" id="ARBA00022475"/>
    </source>
</evidence>
<evidence type="ECO:0000256" key="4">
    <source>
        <dbReference type="ARBA" id="ARBA00023139"/>
    </source>
</evidence>
<keyword evidence="5 8" id="KW-0449">Lipoprotein</keyword>
<dbReference type="InterPro" id="IPR047807">
    <property type="entry name" value="YgdI/YgdR-like_SH3-like"/>
</dbReference>
<keyword evidence="3" id="KW-0472">Membrane</keyword>
<dbReference type="PANTHER" id="PTHR37011:SF1">
    <property type="entry name" value="POT FAMILY PEPTIDE TRANSPORT PROTEIN"/>
    <property type="match status" value="1"/>
</dbReference>
<dbReference type="RefSeq" id="WP_150436325.1">
    <property type="nucleotide sequence ID" value="NZ_VYKJ01000010.1"/>
</dbReference>
<protein>
    <submittedName>
        <fullName evidence="8">YgdI/YgdR family lipoprotein</fullName>
    </submittedName>
</protein>
<dbReference type="EMBL" id="VYKJ01000010">
    <property type="protein sequence ID" value="KAA8997626.1"/>
    <property type="molecule type" value="Genomic_DNA"/>
</dbReference>
<reference evidence="8 9" key="1">
    <citation type="submission" date="2019-09" db="EMBL/GenBank/DDBJ databases">
        <authorList>
            <person name="Li Y."/>
        </authorList>
    </citation>
    <scope>NUCLEOTIDE SEQUENCE [LARGE SCALE GENOMIC DNA]</scope>
    <source>
        <strain evidence="8 9">L3-3HA</strain>
    </source>
</reference>
<feature type="chain" id="PRO_5023939693" evidence="6">
    <location>
        <begin position="22"/>
        <end position="72"/>
    </location>
</feature>
<keyword evidence="9" id="KW-1185">Reference proteome</keyword>
<organism evidence="8 9">
    <name type="scientific">Affinibrenneria salicis</name>
    <dbReference type="NCBI Taxonomy" id="2590031"/>
    <lineage>
        <taxon>Bacteria</taxon>
        <taxon>Pseudomonadati</taxon>
        <taxon>Pseudomonadota</taxon>
        <taxon>Gammaproteobacteria</taxon>
        <taxon>Enterobacterales</taxon>
        <taxon>Pectobacteriaceae</taxon>
        <taxon>Affinibrenneria</taxon>
    </lineage>
</organism>
<dbReference type="InterPro" id="IPR010920">
    <property type="entry name" value="LSM_dom_sf"/>
</dbReference>
<keyword evidence="4" id="KW-0564">Palmitate</keyword>
<dbReference type="AlphaFoldDB" id="A0A5J5FW41"/>
<feature type="signal peptide" evidence="6">
    <location>
        <begin position="1"/>
        <end position="21"/>
    </location>
</feature>
<keyword evidence="2 6" id="KW-0732">Signal</keyword>
<evidence type="ECO:0000256" key="2">
    <source>
        <dbReference type="ARBA" id="ARBA00022729"/>
    </source>
</evidence>
<evidence type="ECO:0000256" key="5">
    <source>
        <dbReference type="ARBA" id="ARBA00023288"/>
    </source>
</evidence>